<protein>
    <submittedName>
        <fullName evidence="1">Uncharacterized protein</fullName>
    </submittedName>
</protein>
<organism evidence="1 2">
    <name type="scientific">Streblomastix strix</name>
    <dbReference type="NCBI Taxonomy" id="222440"/>
    <lineage>
        <taxon>Eukaryota</taxon>
        <taxon>Metamonada</taxon>
        <taxon>Preaxostyla</taxon>
        <taxon>Oxymonadida</taxon>
        <taxon>Streblomastigidae</taxon>
        <taxon>Streblomastix</taxon>
    </lineage>
</organism>
<gene>
    <name evidence="1" type="ORF">EZS28_000079</name>
</gene>
<dbReference type="AlphaFoldDB" id="A0A5J4XBT4"/>
<proteinExistence type="predicted"/>
<dbReference type="Proteomes" id="UP000324800">
    <property type="component" value="Unassembled WGS sequence"/>
</dbReference>
<evidence type="ECO:0000313" key="1">
    <source>
        <dbReference type="EMBL" id="KAA6404392.1"/>
    </source>
</evidence>
<accession>A0A5J4XBT4</accession>
<comment type="caution">
    <text evidence="1">The sequence shown here is derived from an EMBL/GenBank/DDBJ whole genome shotgun (WGS) entry which is preliminary data.</text>
</comment>
<reference evidence="1 2" key="1">
    <citation type="submission" date="2019-03" db="EMBL/GenBank/DDBJ databases">
        <title>Single cell metagenomics reveals metabolic interactions within the superorganism composed of flagellate Streblomastix strix and complex community of Bacteroidetes bacteria on its surface.</title>
        <authorList>
            <person name="Treitli S.C."/>
            <person name="Kolisko M."/>
            <person name="Husnik F."/>
            <person name="Keeling P."/>
            <person name="Hampl V."/>
        </authorList>
    </citation>
    <scope>NUCLEOTIDE SEQUENCE [LARGE SCALE GENOMIC DNA]</scope>
    <source>
        <strain evidence="1">ST1C</strain>
    </source>
</reference>
<sequence>MSNVYIDEALKNAAGLSDFSELYAYIHDRESKPIVDGVTNQIIAGPQYLQDQVKDIEEKIFVQQTPPEPITQPIPDAAEIITIPITKLTQPLLLYNISDGRIKFHKL</sequence>
<dbReference type="EMBL" id="SNRW01000005">
    <property type="protein sequence ID" value="KAA6404392.1"/>
    <property type="molecule type" value="Genomic_DNA"/>
</dbReference>
<evidence type="ECO:0000313" key="2">
    <source>
        <dbReference type="Proteomes" id="UP000324800"/>
    </source>
</evidence>
<name>A0A5J4XBT4_9EUKA</name>